<dbReference type="EMBL" id="JAJBZG010000001">
    <property type="protein sequence ID" value="MCB7480134.1"/>
    <property type="molecule type" value="Genomic_DNA"/>
</dbReference>
<organism evidence="1 2">
    <name type="scientific">Christiangramia sediminis</name>
    <dbReference type="NCBI Taxonomy" id="2881336"/>
    <lineage>
        <taxon>Bacteria</taxon>
        <taxon>Pseudomonadati</taxon>
        <taxon>Bacteroidota</taxon>
        <taxon>Flavobacteriia</taxon>
        <taxon>Flavobacteriales</taxon>
        <taxon>Flavobacteriaceae</taxon>
        <taxon>Christiangramia</taxon>
    </lineage>
</organism>
<evidence type="ECO:0008006" key="3">
    <source>
        <dbReference type="Google" id="ProtNLM"/>
    </source>
</evidence>
<dbReference type="Proteomes" id="UP001139414">
    <property type="component" value="Unassembled WGS sequence"/>
</dbReference>
<name>A0A9X1LGW9_9FLAO</name>
<reference evidence="1" key="1">
    <citation type="submission" date="2021-10" db="EMBL/GenBank/DDBJ databases">
        <title>Gramella sp. ASW11-100T, isolated from marine sediment.</title>
        <authorList>
            <person name="Xia C."/>
        </authorList>
    </citation>
    <scope>NUCLEOTIDE SEQUENCE</scope>
    <source>
        <strain evidence="1">ASW11-100</strain>
    </source>
</reference>
<proteinExistence type="predicted"/>
<dbReference type="AlphaFoldDB" id="A0A9X1LGW9"/>
<sequence length="121" mass="13739">MEGRENLLKELNNAFASCDINFLANSVTNDIQWIIVGEKTISGKKDFEKSLVKMSQGGPLNITVLEIITQKEKSVVEGIVEFMVEPGKKRKYAFCDVYIFSDTDKNKVKELRTYVTQIKKA</sequence>
<dbReference type="SUPFAM" id="SSF54427">
    <property type="entry name" value="NTF2-like"/>
    <property type="match status" value="1"/>
</dbReference>
<evidence type="ECO:0000313" key="2">
    <source>
        <dbReference type="Proteomes" id="UP001139414"/>
    </source>
</evidence>
<dbReference type="InterPro" id="IPR032710">
    <property type="entry name" value="NTF2-like_dom_sf"/>
</dbReference>
<keyword evidence="2" id="KW-1185">Reference proteome</keyword>
<gene>
    <name evidence="1" type="ORF">LGQ90_02550</name>
</gene>
<accession>A0A9X1LGW9</accession>
<dbReference type="Gene3D" id="3.10.450.50">
    <property type="match status" value="1"/>
</dbReference>
<dbReference type="RefSeq" id="WP_229337809.1">
    <property type="nucleotide sequence ID" value="NZ_JAJBZG010000001.1"/>
</dbReference>
<comment type="caution">
    <text evidence="1">The sequence shown here is derived from an EMBL/GenBank/DDBJ whole genome shotgun (WGS) entry which is preliminary data.</text>
</comment>
<evidence type="ECO:0000313" key="1">
    <source>
        <dbReference type="EMBL" id="MCB7480134.1"/>
    </source>
</evidence>
<protein>
    <recommendedName>
        <fullName evidence="3">SnoaL-like domain-containing protein</fullName>
    </recommendedName>
</protein>